<evidence type="ECO:0000313" key="11">
    <source>
        <dbReference type="Proteomes" id="UP000185999"/>
    </source>
</evidence>
<dbReference type="SUPFAM" id="SSF141868">
    <property type="entry name" value="EAL domain-like"/>
    <property type="match status" value="1"/>
</dbReference>
<dbReference type="GO" id="GO:0003824">
    <property type="term" value="F:catalytic activity"/>
    <property type="evidence" value="ECO:0007669"/>
    <property type="project" value="UniProtKB-ARBA"/>
</dbReference>
<gene>
    <name evidence="10" type="ORF">SAMN05421760_108156</name>
</gene>
<evidence type="ECO:0000313" key="10">
    <source>
        <dbReference type="EMBL" id="SIS94941.1"/>
    </source>
</evidence>
<evidence type="ECO:0000256" key="5">
    <source>
        <dbReference type="ARBA" id="ARBA00023136"/>
    </source>
</evidence>
<dbReference type="GO" id="GO:0016020">
    <property type="term" value="C:membrane"/>
    <property type="evidence" value="ECO:0007669"/>
    <property type="project" value="UniProtKB-SubCell"/>
</dbReference>
<evidence type="ECO:0000256" key="6">
    <source>
        <dbReference type="SAM" id="Phobius"/>
    </source>
</evidence>
<dbReference type="PANTHER" id="PTHR44757">
    <property type="entry name" value="DIGUANYLATE CYCLASE DGCP"/>
    <property type="match status" value="1"/>
</dbReference>
<dbReference type="SMART" id="SM01079">
    <property type="entry name" value="CHASE"/>
    <property type="match status" value="1"/>
</dbReference>
<dbReference type="STRING" id="619304.SAMN05421760_108156"/>
<evidence type="ECO:0000256" key="2">
    <source>
        <dbReference type="ARBA" id="ARBA00004370"/>
    </source>
</evidence>
<feature type="transmembrane region" description="Helical" evidence="6">
    <location>
        <begin position="265"/>
        <end position="289"/>
    </location>
</feature>
<feature type="domain" description="GGDEF" evidence="9">
    <location>
        <begin position="333"/>
        <end position="466"/>
    </location>
</feature>
<organism evidence="10 11">
    <name type="scientific">Neptunomonas antarctica</name>
    <dbReference type="NCBI Taxonomy" id="619304"/>
    <lineage>
        <taxon>Bacteria</taxon>
        <taxon>Pseudomonadati</taxon>
        <taxon>Pseudomonadota</taxon>
        <taxon>Gammaproteobacteria</taxon>
        <taxon>Oceanospirillales</taxon>
        <taxon>Oceanospirillaceae</taxon>
        <taxon>Neptunomonas</taxon>
    </lineage>
</organism>
<feature type="transmembrane region" description="Helical" evidence="6">
    <location>
        <begin position="16"/>
        <end position="34"/>
    </location>
</feature>
<sequence length="736" mass="82866">MKLPSLLAKLLIHKPIWSAILAGLFTLSISSLLIHSEVKRLQGEALFRAVSQIGTLRARLEGEINADLAVLKALRAEVAINPSMDQNRFGRLLKELLSDGLHISHVAFAPDLIVNYIYPLEGNEKAIGLNYTENQQQVDSVLEAIQFNTIVLSGPLELVQGGIALIARLPVYIEHNNGKQLWGIISAVLDYDALLAEAGITENYSGLLLGMRGRDGTGAKGELFFGSEKAFDAGAVMRNINLPHGEWQLAVRPVDGWSVQPFRVYMLWGVACILMLIMSVAGFLFALVYQQKTLAVNTANYRANYDALTGLPNRYYFGQRLASLIRVMVREEQSFAIFFIDIDHFKQVNDSLGHSVGDNLLTDFAQRLQQSARDTDIVARLAGDEFVIVFRNVSDVIQADLLAEKLQTKIEQPFILDSHPYLITASIGIAMYPFDGQDIESLLLHSDQAMYAAKHAGRNTHFFFNESMQVEAQHHLLVNADLLRGLAADEFELYYQPILNIKTRQVDKCEALIRWNHPEKGLVMPDFFIPVAERTGSIVGLGNWVLQQACKDMRVFLEAGLDIKISVNRSASEFYSIKAYETWKNIFKDNEVDSHRFIFEITESLFMGRHAAHIDVISALHEIGVQFAIDDFGTGYSAINYLRNYPVDYLKIDKSFVQDLLTSKQDRMLVEVIIKMGQVLDIVVIAEGVEELGQLDLLQQFDCDYIQGYWLSRPQPIMQIIDRCLEPINQQDDYVI</sequence>
<dbReference type="NCBIfam" id="TIGR00254">
    <property type="entry name" value="GGDEF"/>
    <property type="match status" value="1"/>
</dbReference>
<dbReference type="SUPFAM" id="SSF55073">
    <property type="entry name" value="Nucleotide cyclase"/>
    <property type="match status" value="1"/>
</dbReference>
<dbReference type="GO" id="GO:0007165">
    <property type="term" value="P:signal transduction"/>
    <property type="evidence" value="ECO:0007669"/>
    <property type="project" value="UniProtKB-ARBA"/>
</dbReference>
<keyword evidence="4 6" id="KW-1133">Transmembrane helix</keyword>
<protein>
    <submittedName>
        <fullName evidence="10">Periplasmic sensor diguanylate cyclase/phosphodiesterase</fullName>
    </submittedName>
</protein>
<evidence type="ECO:0000259" key="7">
    <source>
        <dbReference type="PROSITE" id="PS50839"/>
    </source>
</evidence>
<keyword evidence="5 6" id="KW-0472">Membrane</keyword>
<name>A0A1N7N9S0_9GAMM</name>
<dbReference type="SMART" id="SM00052">
    <property type="entry name" value="EAL"/>
    <property type="match status" value="1"/>
</dbReference>
<proteinExistence type="predicted"/>
<dbReference type="InterPro" id="IPR006189">
    <property type="entry name" value="CHASE_dom"/>
</dbReference>
<dbReference type="InterPro" id="IPR029787">
    <property type="entry name" value="Nucleotide_cyclase"/>
</dbReference>
<dbReference type="SMART" id="SM00267">
    <property type="entry name" value="GGDEF"/>
    <property type="match status" value="1"/>
</dbReference>
<dbReference type="CDD" id="cd01949">
    <property type="entry name" value="GGDEF"/>
    <property type="match status" value="1"/>
</dbReference>
<dbReference type="Gene3D" id="3.30.70.270">
    <property type="match status" value="1"/>
</dbReference>
<dbReference type="InterPro" id="IPR035919">
    <property type="entry name" value="EAL_sf"/>
</dbReference>
<dbReference type="FunFam" id="3.30.70.270:FF:000001">
    <property type="entry name" value="Diguanylate cyclase domain protein"/>
    <property type="match status" value="1"/>
</dbReference>
<evidence type="ECO:0000256" key="1">
    <source>
        <dbReference type="ARBA" id="ARBA00001946"/>
    </source>
</evidence>
<feature type="domain" description="EAL" evidence="8">
    <location>
        <begin position="475"/>
        <end position="728"/>
    </location>
</feature>
<evidence type="ECO:0000256" key="3">
    <source>
        <dbReference type="ARBA" id="ARBA00022692"/>
    </source>
</evidence>
<dbReference type="InterPro" id="IPR052155">
    <property type="entry name" value="Biofilm_reg_signaling"/>
</dbReference>
<dbReference type="PROSITE" id="PS50839">
    <property type="entry name" value="CHASE"/>
    <property type="match status" value="1"/>
</dbReference>
<dbReference type="Gene3D" id="3.30.450.350">
    <property type="entry name" value="CHASE domain"/>
    <property type="match status" value="1"/>
</dbReference>
<evidence type="ECO:0000259" key="8">
    <source>
        <dbReference type="PROSITE" id="PS50883"/>
    </source>
</evidence>
<dbReference type="Pfam" id="PF00990">
    <property type="entry name" value="GGDEF"/>
    <property type="match status" value="1"/>
</dbReference>
<reference evidence="11" key="1">
    <citation type="submission" date="2017-01" db="EMBL/GenBank/DDBJ databases">
        <authorList>
            <person name="Varghese N."/>
            <person name="Submissions S."/>
        </authorList>
    </citation>
    <scope>NUCLEOTIDE SEQUENCE [LARGE SCALE GENOMIC DNA]</scope>
    <source>
        <strain evidence="11">DSM 22306</strain>
    </source>
</reference>
<keyword evidence="3 6" id="KW-0812">Transmembrane</keyword>
<dbReference type="CDD" id="cd01948">
    <property type="entry name" value="EAL"/>
    <property type="match status" value="1"/>
</dbReference>
<dbReference type="InterPro" id="IPR042240">
    <property type="entry name" value="CHASE_sf"/>
</dbReference>
<accession>A0A1N7N9S0</accession>
<comment type="cofactor">
    <cofactor evidence="1">
        <name>Mg(2+)</name>
        <dbReference type="ChEBI" id="CHEBI:18420"/>
    </cofactor>
</comment>
<dbReference type="OrthoDB" id="1316910at2"/>
<keyword evidence="11" id="KW-1185">Reference proteome</keyword>
<dbReference type="InterPro" id="IPR043128">
    <property type="entry name" value="Rev_trsase/Diguanyl_cyclase"/>
</dbReference>
<dbReference type="Gene3D" id="3.20.20.450">
    <property type="entry name" value="EAL domain"/>
    <property type="match status" value="1"/>
</dbReference>
<comment type="subcellular location">
    <subcellularLocation>
        <location evidence="2">Membrane</location>
    </subcellularLocation>
</comment>
<dbReference type="PROSITE" id="PS50883">
    <property type="entry name" value="EAL"/>
    <property type="match status" value="1"/>
</dbReference>
<dbReference type="RefSeq" id="WP_054341097.1">
    <property type="nucleotide sequence ID" value="NZ_FTOE01000008.1"/>
</dbReference>
<dbReference type="EMBL" id="FTOE01000008">
    <property type="protein sequence ID" value="SIS94941.1"/>
    <property type="molecule type" value="Genomic_DNA"/>
</dbReference>
<dbReference type="AlphaFoldDB" id="A0A1N7N9S0"/>
<feature type="domain" description="CHASE" evidence="7">
    <location>
        <begin position="110"/>
        <end position="250"/>
    </location>
</feature>
<evidence type="ECO:0000256" key="4">
    <source>
        <dbReference type="ARBA" id="ARBA00022989"/>
    </source>
</evidence>
<dbReference type="Pfam" id="PF03924">
    <property type="entry name" value="CHASE"/>
    <property type="match status" value="1"/>
</dbReference>
<dbReference type="InterPro" id="IPR001633">
    <property type="entry name" value="EAL_dom"/>
</dbReference>
<dbReference type="PANTHER" id="PTHR44757:SF2">
    <property type="entry name" value="BIOFILM ARCHITECTURE MAINTENANCE PROTEIN MBAA"/>
    <property type="match status" value="1"/>
</dbReference>
<dbReference type="Proteomes" id="UP000185999">
    <property type="component" value="Unassembled WGS sequence"/>
</dbReference>
<dbReference type="PROSITE" id="PS50887">
    <property type="entry name" value="GGDEF"/>
    <property type="match status" value="1"/>
</dbReference>
<dbReference type="Pfam" id="PF00563">
    <property type="entry name" value="EAL"/>
    <property type="match status" value="1"/>
</dbReference>
<evidence type="ECO:0000259" key="9">
    <source>
        <dbReference type="PROSITE" id="PS50887"/>
    </source>
</evidence>
<dbReference type="InterPro" id="IPR000160">
    <property type="entry name" value="GGDEF_dom"/>
</dbReference>